<sequence length="696" mass="79892">MSDGPLFMTLLLRNLNDLLNSNAYSVDLIKEEIGWVKEDLEHIRLLFGNVEQELHRDLWTRVLDVPYEAEHAINSILARDRGLLQLIFLLPDIVEKVKLVKKEVQEIFKNTSIISANSPNKPVENKLSITGKIIVGFEEETEWIIRKLTSGPAELDVIPIVGMPGLGKTTLAYKVYNDKSVVCHFDVCAWCTVDQERNEKKLLQKIFNEVIGPKGRVNEDGIDNDVADKLRKWLFGKRYLIVLDDLWDTATWDELTRPFPTEFQKGSRVILTSRKKEVALHGKCHSDPLDLRLLRPEESWELLEKRVFGEEHCPDELKDVGEKIAQKCDGLPLDEEEVMKVIQLSYDHLSDHLKPCFLYLASYPKDKDIRISELKDLWSDEGLVEATDLSVEEVTEVYVDELISSSLIDSEYLYNSVSYNWHLRHLRLLKRLDVQGIILTDTVLNEIGMLVHLRFLRITMKAKALPPSFSNLCNLENLLMDNSESNLALSPTIWSLAKLRYVDIVSSLQTLGFHMDCSVAEQIYFPRLDVLNKLERVYAQFECCADTHVHQFDFHFPSSLREVNFNGLDLASDELSRTGRSLPNLQKLVLSSASIQGGKEWKMEQVTFHNLKSLELFRVSFSEWQVTADESFPVLEELEITYCTKLIEIPESFGDIASLKFISVWLSPQLKKSALKIKEYVEEMTGEDKLEVEIGS</sequence>
<reference evidence="9 10" key="1">
    <citation type="journal article" date="2014" name="Nat. Genet.">
        <title>Genome sequence of the hot pepper provides insights into the evolution of pungency in Capsicum species.</title>
        <authorList>
            <person name="Kim S."/>
            <person name="Park M."/>
            <person name="Yeom S.I."/>
            <person name="Kim Y.M."/>
            <person name="Lee J.M."/>
            <person name="Lee H.A."/>
            <person name="Seo E."/>
            <person name="Choi J."/>
            <person name="Cheong K."/>
            <person name="Kim K.T."/>
            <person name="Jung K."/>
            <person name="Lee G.W."/>
            <person name="Oh S.K."/>
            <person name="Bae C."/>
            <person name="Kim S.B."/>
            <person name="Lee H.Y."/>
            <person name="Kim S.Y."/>
            <person name="Kim M.S."/>
            <person name="Kang B.C."/>
            <person name="Jo Y.D."/>
            <person name="Yang H.B."/>
            <person name="Jeong H.J."/>
            <person name="Kang W.H."/>
            <person name="Kwon J.K."/>
            <person name="Shin C."/>
            <person name="Lim J.Y."/>
            <person name="Park J.H."/>
            <person name="Huh J.H."/>
            <person name="Kim J.S."/>
            <person name="Kim B.D."/>
            <person name="Cohen O."/>
            <person name="Paran I."/>
            <person name="Suh M.C."/>
            <person name="Lee S.B."/>
            <person name="Kim Y.K."/>
            <person name="Shin Y."/>
            <person name="Noh S.J."/>
            <person name="Park J."/>
            <person name="Seo Y.S."/>
            <person name="Kwon S.Y."/>
            <person name="Kim H.A."/>
            <person name="Park J.M."/>
            <person name="Kim H.J."/>
            <person name="Choi S.B."/>
            <person name="Bosland P.W."/>
            <person name="Reeves G."/>
            <person name="Jo S.H."/>
            <person name="Lee B.W."/>
            <person name="Cho H.T."/>
            <person name="Choi H.S."/>
            <person name="Lee M.S."/>
            <person name="Yu Y."/>
            <person name="Do Choi Y."/>
            <person name="Park B.S."/>
            <person name="van Deynze A."/>
            <person name="Ashrafi H."/>
            <person name="Hill T."/>
            <person name="Kim W.T."/>
            <person name="Pai H.S."/>
            <person name="Ahn H.K."/>
            <person name="Yeam I."/>
            <person name="Giovannoni J.J."/>
            <person name="Rose J.K."/>
            <person name="Sorensen I."/>
            <person name="Lee S.J."/>
            <person name="Kim R.W."/>
            <person name="Choi I.Y."/>
            <person name="Choi B.S."/>
            <person name="Lim J.S."/>
            <person name="Lee Y.H."/>
            <person name="Choi D."/>
        </authorList>
    </citation>
    <scope>NUCLEOTIDE SEQUENCE [LARGE SCALE GENOMIC DNA]</scope>
    <source>
        <strain evidence="10">cv. CM334</strain>
    </source>
</reference>
<dbReference type="InterPro" id="IPR038005">
    <property type="entry name" value="RX-like_CC"/>
</dbReference>
<evidence type="ECO:0000256" key="1">
    <source>
        <dbReference type="ARBA" id="ARBA00008894"/>
    </source>
</evidence>
<dbReference type="Proteomes" id="UP000222542">
    <property type="component" value="Unassembled WGS sequence"/>
</dbReference>
<dbReference type="PANTHER" id="PTHR36766">
    <property type="entry name" value="PLANT BROAD-SPECTRUM MILDEW RESISTANCE PROTEIN RPW8"/>
    <property type="match status" value="1"/>
</dbReference>
<comment type="caution">
    <text evidence="9">The sequence shown here is derived from an EMBL/GenBank/DDBJ whole genome shotgun (WGS) entry which is preliminary data.</text>
</comment>
<evidence type="ECO:0000256" key="3">
    <source>
        <dbReference type="ARBA" id="ARBA00022737"/>
    </source>
</evidence>
<organism evidence="9 10">
    <name type="scientific">Capsicum annuum</name>
    <name type="common">Capsicum pepper</name>
    <dbReference type="NCBI Taxonomy" id="4072"/>
    <lineage>
        <taxon>Eukaryota</taxon>
        <taxon>Viridiplantae</taxon>
        <taxon>Streptophyta</taxon>
        <taxon>Embryophyta</taxon>
        <taxon>Tracheophyta</taxon>
        <taxon>Spermatophyta</taxon>
        <taxon>Magnoliopsida</taxon>
        <taxon>eudicotyledons</taxon>
        <taxon>Gunneridae</taxon>
        <taxon>Pentapetalae</taxon>
        <taxon>asterids</taxon>
        <taxon>lamiids</taxon>
        <taxon>Solanales</taxon>
        <taxon>Solanaceae</taxon>
        <taxon>Solanoideae</taxon>
        <taxon>Capsiceae</taxon>
        <taxon>Capsicum</taxon>
    </lineage>
</organism>
<feature type="domain" description="Disease resistance protein winged helix" evidence="8">
    <location>
        <begin position="363"/>
        <end position="413"/>
    </location>
</feature>
<gene>
    <name evidence="9" type="ORF">T459_15273</name>
</gene>
<dbReference type="InterPro" id="IPR036388">
    <property type="entry name" value="WH-like_DNA-bd_sf"/>
</dbReference>
<dbReference type="GO" id="GO:0006952">
    <property type="term" value="P:defense response"/>
    <property type="evidence" value="ECO:0007669"/>
    <property type="project" value="UniProtKB-KW"/>
</dbReference>
<keyword evidence="2" id="KW-0433">Leucine-rich repeat</keyword>
<dbReference type="SUPFAM" id="SSF52058">
    <property type="entry name" value="L domain-like"/>
    <property type="match status" value="1"/>
</dbReference>
<accession>A0A2G2ZJT7</accession>
<dbReference type="Gene3D" id="1.10.10.10">
    <property type="entry name" value="Winged helix-like DNA-binding domain superfamily/Winged helix DNA-binding domain"/>
    <property type="match status" value="1"/>
</dbReference>
<dbReference type="PANTHER" id="PTHR36766:SF44">
    <property type="entry name" value="NBS-CODING RESISTANCE GENE ANALOG"/>
    <property type="match status" value="1"/>
</dbReference>
<comment type="similarity">
    <text evidence="1">Belongs to the disease resistance NB-LRR family.</text>
</comment>
<dbReference type="Pfam" id="PF00931">
    <property type="entry name" value="NB-ARC"/>
    <property type="match status" value="1"/>
</dbReference>
<dbReference type="Gene3D" id="3.40.50.300">
    <property type="entry name" value="P-loop containing nucleotide triphosphate hydrolases"/>
    <property type="match status" value="1"/>
</dbReference>
<reference evidence="9 10" key="2">
    <citation type="journal article" date="2017" name="Genome Biol.">
        <title>New reference genome sequences of hot pepper reveal the massive evolution of plant disease-resistance genes by retroduplication.</title>
        <authorList>
            <person name="Kim S."/>
            <person name="Park J."/>
            <person name="Yeom S.I."/>
            <person name="Kim Y.M."/>
            <person name="Seo E."/>
            <person name="Kim K.T."/>
            <person name="Kim M.S."/>
            <person name="Lee J.M."/>
            <person name="Cheong K."/>
            <person name="Shin H.S."/>
            <person name="Kim S.B."/>
            <person name="Han K."/>
            <person name="Lee J."/>
            <person name="Park M."/>
            <person name="Lee H.A."/>
            <person name="Lee H.Y."/>
            <person name="Lee Y."/>
            <person name="Oh S."/>
            <person name="Lee J.H."/>
            <person name="Choi E."/>
            <person name="Choi E."/>
            <person name="Lee S.E."/>
            <person name="Jeon J."/>
            <person name="Kim H."/>
            <person name="Choi G."/>
            <person name="Song H."/>
            <person name="Lee J."/>
            <person name="Lee S.C."/>
            <person name="Kwon J.K."/>
            <person name="Lee H.Y."/>
            <person name="Koo N."/>
            <person name="Hong Y."/>
            <person name="Kim R.W."/>
            <person name="Kang W.H."/>
            <person name="Huh J.H."/>
            <person name="Kang B.C."/>
            <person name="Yang T.J."/>
            <person name="Lee Y.H."/>
            <person name="Bennetzen J.L."/>
            <person name="Choi D."/>
        </authorList>
    </citation>
    <scope>NUCLEOTIDE SEQUENCE [LARGE SCALE GENOMIC DNA]</scope>
    <source>
        <strain evidence="10">cv. CM334</strain>
    </source>
</reference>
<dbReference type="CDD" id="cd14798">
    <property type="entry name" value="RX-CC_like"/>
    <property type="match status" value="1"/>
</dbReference>
<evidence type="ECO:0000256" key="2">
    <source>
        <dbReference type="ARBA" id="ARBA00022614"/>
    </source>
</evidence>
<dbReference type="GO" id="GO:0043531">
    <property type="term" value="F:ADP binding"/>
    <property type="evidence" value="ECO:0007669"/>
    <property type="project" value="InterPro"/>
</dbReference>
<evidence type="ECO:0000313" key="9">
    <source>
        <dbReference type="EMBL" id="PHT82258.1"/>
    </source>
</evidence>
<keyword evidence="3" id="KW-0677">Repeat</keyword>
<dbReference type="SUPFAM" id="SSF52540">
    <property type="entry name" value="P-loop containing nucleoside triphosphate hydrolases"/>
    <property type="match status" value="1"/>
</dbReference>
<keyword evidence="4" id="KW-0547">Nucleotide-binding</keyword>
<dbReference type="Gene3D" id="1.10.8.430">
    <property type="entry name" value="Helical domain of apoptotic protease-activating factors"/>
    <property type="match status" value="1"/>
</dbReference>
<feature type="domain" description="NB-ARC" evidence="7">
    <location>
        <begin position="138"/>
        <end position="311"/>
    </location>
</feature>
<protein>
    <submittedName>
        <fullName evidence="9">Uncharacterized protein</fullName>
    </submittedName>
</protein>
<dbReference type="OMA" id="STINIKM"/>
<dbReference type="InterPro" id="IPR042197">
    <property type="entry name" value="Apaf_helical"/>
</dbReference>
<dbReference type="Gene3D" id="3.80.10.10">
    <property type="entry name" value="Ribonuclease Inhibitor"/>
    <property type="match status" value="1"/>
</dbReference>
<keyword evidence="5" id="KW-0611">Plant defense</keyword>
<evidence type="ECO:0000256" key="6">
    <source>
        <dbReference type="ARBA" id="ARBA00022840"/>
    </source>
</evidence>
<evidence type="ECO:0000313" key="10">
    <source>
        <dbReference type="Proteomes" id="UP000222542"/>
    </source>
</evidence>
<evidence type="ECO:0000259" key="7">
    <source>
        <dbReference type="Pfam" id="PF00931"/>
    </source>
</evidence>
<dbReference type="InterPro" id="IPR058922">
    <property type="entry name" value="WHD_DRP"/>
</dbReference>
<dbReference type="InterPro" id="IPR032675">
    <property type="entry name" value="LRR_dom_sf"/>
</dbReference>
<dbReference type="FunFam" id="3.40.50.300:FF:001091">
    <property type="entry name" value="Probable disease resistance protein At1g61300"/>
    <property type="match status" value="1"/>
</dbReference>
<keyword evidence="10" id="KW-1185">Reference proteome</keyword>
<evidence type="ECO:0000256" key="5">
    <source>
        <dbReference type="ARBA" id="ARBA00022821"/>
    </source>
</evidence>
<evidence type="ECO:0000259" key="8">
    <source>
        <dbReference type="Pfam" id="PF23559"/>
    </source>
</evidence>
<dbReference type="InterPro" id="IPR027417">
    <property type="entry name" value="P-loop_NTPase"/>
</dbReference>
<name>A0A2G2ZJT7_CAPAN</name>
<dbReference type="PRINTS" id="PR00364">
    <property type="entry name" value="DISEASERSIST"/>
</dbReference>
<dbReference type="AlphaFoldDB" id="A0A2G2ZJT7"/>
<dbReference type="Pfam" id="PF23559">
    <property type="entry name" value="WHD_DRP"/>
    <property type="match status" value="1"/>
</dbReference>
<dbReference type="InterPro" id="IPR002182">
    <property type="entry name" value="NB-ARC"/>
</dbReference>
<keyword evidence="6" id="KW-0067">ATP-binding</keyword>
<dbReference type="Gramene" id="PHT82258">
    <property type="protein sequence ID" value="PHT82258"/>
    <property type="gene ID" value="T459_15273"/>
</dbReference>
<dbReference type="GO" id="GO:0005524">
    <property type="term" value="F:ATP binding"/>
    <property type="evidence" value="ECO:0007669"/>
    <property type="project" value="UniProtKB-KW"/>
</dbReference>
<proteinExistence type="inferred from homology"/>
<dbReference type="EMBL" id="AYRZ02000005">
    <property type="protein sequence ID" value="PHT82258.1"/>
    <property type="molecule type" value="Genomic_DNA"/>
</dbReference>
<evidence type="ECO:0000256" key="4">
    <source>
        <dbReference type="ARBA" id="ARBA00022741"/>
    </source>
</evidence>